<name>A0A7K3LXY9_9ACTN</name>
<dbReference type="EMBL" id="WLZY01000001">
    <property type="protein sequence ID" value="NDL55901.1"/>
    <property type="molecule type" value="Genomic_DNA"/>
</dbReference>
<evidence type="ECO:0000313" key="1">
    <source>
        <dbReference type="EMBL" id="NDL55901.1"/>
    </source>
</evidence>
<dbReference type="RefSeq" id="WP_162448562.1">
    <property type="nucleotide sequence ID" value="NZ_WLZY01000001.1"/>
</dbReference>
<dbReference type="Gene3D" id="3.60.20.10">
    <property type="entry name" value="Glutamine Phosphoribosylpyrophosphate, subunit 1, domain 1"/>
    <property type="match status" value="1"/>
</dbReference>
<organism evidence="1 2">
    <name type="scientific">Phytoactinopolyspora mesophila</name>
    <dbReference type="NCBI Taxonomy" id="2650750"/>
    <lineage>
        <taxon>Bacteria</taxon>
        <taxon>Bacillati</taxon>
        <taxon>Actinomycetota</taxon>
        <taxon>Actinomycetes</taxon>
        <taxon>Jiangellales</taxon>
        <taxon>Jiangellaceae</taxon>
        <taxon>Phytoactinopolyspora</taxon>
    </lineage>
</organism>
<dbReference type="AlphaFoldDB" id="A0A7K3LXY9"/>
<keyword evidence="2" id="KW-1185">Reference proteome</keyword>
<dbReference type="PANTHER" id="PTHR39328">
    <property type="entry name" value="BLL2871 PROTEIN"/>
    <property type="match status" value="1"/>
</dbReference>
<sequence>MTFSLVARCARTGQLGVGAVTAMMGVGKLATYAQPGVGAVASQATMNPYLGIDGLRLVSSGLGADEALRRLIREDPGRDVRQAGFVDRHGHSAAWTGDKTPGWSGHICQKDVATQGNRLVGRETLEETLRAFREHSELDLAERLLVALEAGEATGADKKGALSGTVYVVDTEEYPLWDLRVDHADDPAKELRRLFSESLELLIPQVKALPTRADPLGEATRQALAEHDAAP</sequence>
<gene>
    <name evidence="1" type="ORF">F7O44_02325</name>
</gene>
<proteinExistence type="predicted"/>
<dbReference type="InterPro" id="IPR029055">
    <property type="entry name" value="Ntn_hydrolases_N"/>
</dbReference>
<protein>
    <submittedName>
        <fullName evidence="1">DUF1028 domain-containing protein</fullName>
    </submittedName>
</protein>
<dbReference type="InterPro" id="IPR010430">
    <property type="entry name" value="DUF1028"/>
</dbReference>
<reference evidence="1 2" key="1">
    <citation type="submission" date="2019-11" db="EMBL/GenBank/DDBJ databases">
        <authorList>
            <person name="Li X.-J."/>
            <person name="Feng X.-M."/>
        </authorList>
    </citation>
    <scope>NUCLEOTIDE SEQUENCE [LARGE SCALE GENOMIC DNA]</scope>
    <source>
        <strain evidence="1 2">XMNu-373</strain>
    </source>
</reference>
<dbReference type="Proteomes" id="UP000460435">
    <property type="component" value="Unassembled WGS sequence"/>
</dbReference>
<dbReference type="SUPFAM" id="SSF56235">
    <property type="entry name" value="N-terminal nucleophile aminohydrolases (Ntn hydrolases)"/>
    <property type="match status" value="1"/>
</dbReference>
<evidence type="ECO:0000313" key="2">
    <source>
        <dbReference type="Proteomes" id="UP000460435"/>
    </source>
</evidence>
<dbReference type="Pfam" id="PF06267">
    <property type="entry name" value="DUF1028"/>
    <property type="match status" value="1"/>
</dbReference>
<comment type="caution">
    <text evidence="1">The sequence shown here is derived from an EMBL/GenBank/DDBJ whole genome shotgun (WGS) entry which is preliminary data.</text>
</comment>
<dbReference type="PANTHER" id="PTHR39328:SF1">
    <property type="entry name" value="BLL2871 PROTEIN"/>
    <property type="match status" value="1"/>
</dbReference>
<accession>A0A7K3LXY9</accession>